<reference evidence="2" key="1">
    <citation type="submission" date="2006-08" db="EMBL/GenBank/DDBJ databases">
        <title>Characterization of Rpr1 gene in barley.</title>
        <authorList>
            <person name="Zhang L."/>
            <person name="Drader T."/>
            <person name="Brueggeman R."/>
            <person name="Kleinhofs A."/>
        </authorList>
    </citation>
    <scope>NUCLEOTIDE SEQUENCE</scope>
    <source>
        <tissue evidence="3">Fusarium-infected spike</tissue>
        <tissue evidence="4">Green leaf</tissue>
        <tissue evidence="2">Shoot</tissue>
    </source>
</reference>
<dbReference type="EMBL" id="DQ983806">
    <property type="protein sequence ID" value="ABN04105.1"/>
    <property type="molecule type" value="mRNA"/>
</dbReference>
<dbReference type="EMBL" id="DQ917366">
    <property type="protein sequence ID" value="ABN04093.1"/>
    <property type="molecule type" value="mRNA"/>
</dbReference>
<dbReference type="EMBL" id="DQ917367">
    <property type="protein sequence ID" value="ABN04094.1"/>
    <property type="molecule type" value="mRNA"/>
</dbReference>
<evidence type="ECO:0000256" key="1">
    <source>
        <dbReference type="SAM" id="MobiDB-lite"/>
    </source>
</evidence>
<evidence type="ECO:0000313" key="4">
    <source>
        <dbReference type="EMBL" id="ABN04105.1"/>
    </source>
</evidence>
<dbReference type="EMBL" id="DQ983801">
    <property type="protein sequence ID" value="ABN04100.1"/>
    <property type="molecule type" value="mRNA"/>
</dbReference>
<name>A2T576_HORVV</name>
<sequence length="111" mass="12234">MGAPTGVSSGRQGGIRAVRAAVGSRVRGPRARAPPRREDVSRGRVYLVLGRSLYPPRRSNAGMGLPCREEEYSVVQHRRVGAKAAAVCCWFTFFSVYDRIAQRERADNVSE</sequence>
<proteinExistence type="evidence at transcript level"/>
<protein>
    <submittedName>
        <fullName evidence="2">Rpr117U.2</fullName>
    </submittedName>
</protein>
<gene>
    <name evidence="2" type="primary">Rpr1</name>
</gene>
<dbReference type="AlphaFoldDB" id="A2T576"/>
<accession>A2T576</accession>
<feature type="compositionally biased region" description="Low complexity" evidence="1">
    <location>
        <begin position="14"/>
        <end position="26"/>
    </location>
</feature>
<feature type="region of interest" description="Disordered" evidence="1">
    <location>
        <begin position="1"/>
        <end position="39"/>
    </location>
</feature>
<evidence type="ECO:0000313" key="3">
    <source>
        <dbReference type="EMBL" id="ABN04094.1"/>
    </source>
</evidence>
<organism evidence="2">
    <name type="scientific">Hordeum vulgare subsp. vulgare</name>
    <name type="common">Domesticated barley</name>
    <dbReference type="NCBI Taxonomy" id="112509"/>
    <lineage>
        <taxon>Eukaryota</taxon>
        <taxon>Viridiplantae</taxon>
        <taxon>Streptophyta</taxon>
        <taxon>Embryophyta</taxon>
        <taxon>Tracheophyta</taxon>
        <taxon>Spermatophyta</taxon>
        <taxon>Magnoliopsida</taxon>
        <taxon>Liliopsida</taxon>
        <taxon>Poales</taxon>
        <taxon>Poaceae</taxon>
        <taxon>BOP clade</taxon>
        <taxon>Pooideae</taxon>
        <taxon>Triticodae</taxon>
        <taxon>Triticeae</taxon>
        <taxon>Hordeinae</taxon>
        <taxon>Hordeum</taxon>
    </lineage>
</organism>
<evidence type="ECO:0000313" key="2">
    <source>
        <dbReference type="EMBL" id="ABN04093.1"/>
    </source>
</evidence>